<evidence type="ECO:0000313" key="3">
    <source>
        <dbReference type="Proteomes" id="UP000602745"/>
    </source>
</evidence>
<keyword evidence="3" id="KW-1185">Reference proteome</keyword>
<reference evidence="2" key="2">
    <citation type="submission" date="2020-09" db="EMBL/GenBank/DDBJ databases">
        <authorList>
            <person name="Sun Q."/>
            <person name="Sedlacek I."/>
        </authorList>
    </citation>
    <scope>NUCLEOTIDE SEQUENCE</scope>
    <source>
        <strain evidence="2">CCM 7684</strain>
    </source>
</reference>
<dbReference type="EMBL" id="BMCP01000001">
    <property type="protein sequence ID" value="GGE30120.1"/>
    <property type="molecule type" value="Genomic_DNA"/>
</dbReference>
<comment type="caution">
    <text evidence="2">The sequence shown here is derived from an EMBL/GenBank/DDBJ whole genome shotgun (WGS) entry which is preliminary data.</text>
</comment>
<evidence type="ECO:0008006" key="4">
    <source>
        <dbReference type="Google" id="ProtNLM"/>
    </source>
</evidence>
<evidence type="ECO:0000313" key="2">
    <source>
        <dbReference type="EMBL" id="GGE30120.1"/>
    </source>
</evidence>
<feature type="signal peptide" evidence="1">
    <location>
        <begin position="1"/>
        <end position="26"/>
    </location>
</feature>
<reference evidence="2" key="1">
    <citation type="journal article" date="2014" name="Int. J. Syst. Evol. Microbiol.">
        <title>Complete genome sequence of Corynebacterium casei LMG S-19264T (=DSM 44701T), isolated from a smear-ripened cheese.</title>
        <authorList>
            <consortium name="US DOE Joint Genome Institute (JGI-PGF)"/>
            <person name="Walter F."/>
            <person name="Albersmeier A."/>
            <person name="Kalinowski J."/>
            <person name="Ruckert C."/>
        </authorList>
    </citation>
    <scope>NUCLEOTIDE SEQUENCE</scope>
    <source>
        <strain evidence="2">CCM 7684</strain>
    </source>
</reference>
<dbReference type="Proteomes" id="UP000602745">
    <property type="component" value="Unassembled WGS sequence"/>
</dbReference>
<accession>A0A8J2VKU8</accession>
<feature type="chain" id="PRO_5035188364" description="Lipoprotein" evidence="1">
    <location>
        <begin position="27"/>
        <end position="93"/>
    </location>
</feature>
<evidence type="ECO:0000256" key="1">
    <source>
        <dbReference type="SAM" id="SignalP"/>
    </source>
</evidence>
<protein>
    <recommendedName>
        <fullName evidence="4">Lipoprotein</fullName>
    </recommendedName>
</protein>
<keyword evidence="1" id="KW-0732">Signal</keyword>
<dbReference type="RefSeq" id="WP_188408043.1">
    <property type="nucleotide sequence ID" value="NZ_BMCP01000001.1"/>
</dbReference>
<organism evidence="2 3">
    <name type="scientific">Agaricicola taiwanensis</name>
    <dbReference type="NCBI Taxonomy" id="591372"/>
    <lineage>
        <taxon>Bacteria</taxon>
        <taxon>Pseudomonadati</taxon>
        <taxon>Pseudomonadota</taxon>
        <taxon>Alphaproteobacteria</taxon>
        <taxon>Rhodobacterales</taxon>
        <taxon>Paracoccaceae</taxon>
        <taxon>Agaricicola</taxon>
    </lineage>
</organism>
<dbReference type="AlphaFoldDB" id="A0A8J2VKU8"/>
<proteinExistence type="predicted"/>
<sequence>MKKMLLALAAAATLGIATLAPGAASAASATLQISPAGVELIRHDGRHYGRHHRHQVRKHHQVRRICDTHRVRYWTHSGWKVKRVKDCRVVRWR</sequence>
<name>A0A8J2VKU8_9RHOB</name>
<gene>
    <name evidence="2" type="ORF">GCM10007276_04150</name>
</gene>